<feature type="region of interest" description="Disordered" evidence="1">
    <location>
        <begin position="66"/>
        <end position="85"/>
    </location>
</feature>
<organism evidence="3">
    <name type="scientific">Ethmostigmus rubripes</name>
    <name type="common">Giant centipede</name>
    <dbReference type="NCBI Taxonomy" id="62613"/>
    <lineage>
        <taxon>Eukaryota</taxon>
        <taxon>Metazoa</taxon>
        <taxon>Ecdysozoa</taxon>
        <taxon>Arthropoda</taxon>
        <taxon>Myriapoda</taxon>
        <taxon>Chilopoda</taxon>
        <taxon>Pleurostigmophora</taxon>
        <taxon>Scolopendromorpha</taxon>
        <taxon>Scolopendridae</taxon>
        <taxon>Ethmostigmus</taxon>
    </lineage>
</organism>
<protein>
    <submittedName>
        <fullName evidence="3">U-SLPTX-Er4.1a2a</fullName>
    </submittedName>
</protein>
<sequence length="85" mass="9437">MAFQVVLLSFALVVVLAVFDPCPSDCKCDVRSNQCRPVNDDVHPNVCINHYCIGVHLAKREQRPELPHGAWDDSSEEKDSEASLA</sequence>
<feature type="chain" id="PRO_5001526936" evidence="2">
    <location>
        <begin position="18"/>
        <end position="85"/>
    </location>
</feature>
<keyword evidence="2" id="KW-0732">Signal</keyword>
<reference evidence="3" key="1">
    <citation type="submission" date="2013-05" db="EMBL/GenBank/DDBJ databases">
        <authorList>
            <person name="Undheim E.A.B."/>
            <person name="Fry B.G."/>
            <person name="King G.F."/>
        </authorList>
    </citation>
    <scope>NUCLEOTIDE SEQUENCE</scope>
    <source>
        <strain evidence="3">ErF_RL1_c101_R2</strain>
    </source>
</reference>
<evidence type="ECO:0000256" key="2">
    <source>
        <dbReference type="SAM" id="SignalP"/>
    </source>
</evidence>
<evidence type="ECO:0000256" key="1">
    <source>
        <dbReference type="SAM" id="MobiDB-lite"/>
    </source>
</evidence>
<accession>A0A023VZH1</accession>
<evidence type="ECO:0000313" key="3">
    <source>
        <dbReference type="EMBL" id="AHY22602.1"/>
    </source>
</evidence>
<reference evidence="3" key="2">
    <citation type="journal article" date="2014" name="J. Proteomics">
        <title>Multifunctional warheads: diversification of the toxin arsenal of centipedes via novel multidomain transcripts.</title>
        <authorList>
            <person name="Undheim E.A."/>
            <person name="Sunagar K."/>
            <person name="Hamilton B.R."/>
            <person name="Jones A."/>
            <person name="Venter D.J."/>
            <person name="Fry B.G."/>
            <person name="King G.F."/>
        </authorList>
    </citation>
    <scope>NUCLEOTIDE SEQUENCE</scope>
    <source>
        <strain evidence="3">ErF_RL1_c101_R2</strain>
    </source>
</reference>
<feature type="signal peptide" evidence="2">
    <location>
        <begin position="1"/>
        <end position="17"/>
    </location>
</feature>
<dbReference type="AlphaFoldDB" id="A0A023VZH1"/>
<dbReference type="EMBL" id="KF130751">
    <property type="protein sequence ID" value="AHY22602.1"/>
    <property type="molecule type" value="mRNA"/>
</dbReference>
<name>A0A023VZH1_ETHRU</name>
<proteinExistence type="evidence at transcript level"/>